<dbReference type="AlphaFoldDB" id="A0A4R6DB50"/>
<feature type="signal peptide" evidence="2">
    <location>
        <begin position="1"/>
        <end position="27"/>
    </location>
</feature>
<feature type="region of interest" description="Disordered" evidence="1">
    <location>
        <begin position="88"/>
        <end position="112"/>
    </location>
</feature>
<evidence type="ECO:0000256" key="2">
    <source>
        <dbReference type="SAM" id="SignalP"/>
    </source>
</evidence>
<evidence type="ECO:0000256" key="1">
    <source>
        <dbReference type="SAM" id="MobiDB-lite"/>
    </source>
</evidence>
<accession>A0A4R6DB50</accession>
<evidence type="ECO:0000313" key="4">
    <source>
        <dbReference type="Proteomes" id="UP000295764"/>
    </source>
</evidence>
<evidence type="ECO:0000313" key="3">
    <source>
        <dbReference type="EMBL" id="TDN41696.1"/>
    </source>
</evidence>
<dbReference type="PROSITE" id="PS51257">
    <property type="entry name" value="PROKAR_LIPOPROTEIN"/>
    <property type="match status" value="1"/>
</dbReference>
<sequence>MTHITTRRLRVVIATALLACTLPLGLAACSTSSTSSDGADTAAGATSGIGAQWGSCMRDAGFDVQDPDDQTVASGITKPIPGVDEEAFSTASATCAEQAGVEPASSADHQKWERQYDQVASCIRDNGYEDFPEQQPGSISTNDYPRAEEPEFDQTFRDCLAEFAPDTQTQDAG</sequence>
<dbReference type="Proteomes" id="UP000295764">
    <property type="component" value="Unassembled WGS sequence"/>
</dbReference>
<name>A0A4R6DB50_9MICO</name>
<keyword evidence="2" id="KW-0732">Signal</keyword>
<feature type="chain" id="PRO_5020238835" description="Host cell surface-exposed lipoprotein" evidence="2">
    <location>
        <begin position="28"/>
        <end position="173"/>
    </location>
</feature>
<dbReference type="RefSeq" id="WP_133521131.1">
    <property type="nucleotide sequence ID" value="NZ_SNVW01000016.1"/>
</dbReference>
<dbReference type="EMBL" id="SNVW01000016">
    <property type="protein sequence ID" value="TDN41696.1"/>
    <property type="molecule type" value="Genomic_DNA"/>
</dbReference>
<feature type="region of interest" description="Disordered" evidence="1">
    <location>
        <begin position="124"/>
        <end position="153"/>
    </location>
</feature>
<gene>
    <name evidence="3" type="ORF">EDF64_11615</name>
</gene>
<evidence type="ECO:0008006" key="5">
    <source>
        <dbReference type="Google" id="ProtNLM"/>
    </source>
</evidence>
<comment type="caution">
    <text evidence="3">The sequence shown here is derived from an EMBL/GenBank/DDBJ whole genome shotgun (WGS) entry which is preliminary data.</text>
</comment>
<proteinExistence type="predicted"/>
<protein>
    <recommendedName>
        <fullName evidence="5">Host cell surface-exposed lipoprotein</fullName>
    </recommendedName>
</protein>
<dbReference type="OrthoDB" id="7949713at2"/>
<organism evidence="3 4">
    <name type="scientific">Curtobacterium flaccumfaciens</name>
    <dbReference type="NCBI Taxonomy" id="2035"/>
    <lineage>
        <taxon>Bacteria</taxon>
        <taxon>Bacillati</taxon>
        <taxon>Actinomycetota</taxon>
        <taxon>Actinomycetes</taxon>
        <taxon>Micrococcales</taxon>
        <taxon>Microbacteriaceae</taxon>
        <taxon>Curtobacterium</taxon>
    </lineage>
</organism>
<reference evidence="3 4" key="1">
    <citation type="submission" date="2019-03" db="EMBL/GenBank/DDBJ databases">
        <title>Genomic analyses of the natural microbiome of Caenorhabditis elegans.</title>
        <authorList>
            <person name="Samuel B."/>
        </authorList>
    </citation>
    <scope>NUCLEOTIDE SEQUENCE [LARGE SCALE GENOMIC DNA]</scope>
    <source>
        <strain evidence="3 4">JUb65</strain>
    </source>
</reference>